<dbReference type="Proteomes" id="UP001652623">
    <property type="component" value="Chromosome 8"/>
</dbReference>
<dbReference type="GeneID" id="112489462"/>
<keyword evidence="1" id="KW-1185">Reference proteome</keyword>
<organism evidence="1 2">
    <name type="scientific">Ziziphus jujuba</name>
    <name type="common">Chinese jujube</name>
    <name type="synonym">Ziziphus sativa</name>
    <dbReference type="NCBI Taxonomy" id="326968"/>
    <lineage>
        <taxon>Eukaryota</taxon>
        <taxon>Viridiplantae</taxon>
        <taxon>Streptophyta</taxon>
        <taxon>Embryophyta</taxon>
        <taxon>Tracheophyta</taxon>
        <taxon>Spermatophyta</taxon>
        <taxon>Magnoliopsida</taxon>
        <taxon>eudicotyledons</taxon>
        <taxon>Gunneridae</taxon>
        <taxon>Pentapetalae</taxon>
        <taxon>rosids</taxon>
        <taxon>fabids</taxon>
        <taxon>Rosales</taxon>
        <taxon>Rhamnaceae</taxon>
        <taxon>Paliureae</taxon>
        <taxon>Ziziphus</taxon>
    </lineage>
</organism>
<evidence type="ECO:0000313" key="1">
    <source>
        <dbReference type="Proteomes" id="UP001652623"/>
    </source>
</evidence>
<sequence length="144" mass="16221">MATNSASLLHLPSPSFFPLLSSKTCHSLPSPLSQQYPYSHSLYHSTFPTVSSRQTPPHRLMSMYGKWVFNSLTVRSESEPSINREPMLPPYHVLITGPTKETRYCVKDGIVHQLLNKENYGIGEFKVQTYLIGEDLWGHSGIDG</sequence>
<gene>
    <name evidence="2" type="primary">LOC112489462</name>
</gene>
<accession>A0ABM4AGT2</accession>
<reference evidence="2" key="1">
    <citation type="submission" date="2025-08" db="UniProtKB">
        <authorList>
            <consortium name="RefSeq"/>
        </authorList>
    </citation>
    <scope>IDENTIFICATION</scope>
    <source>
        <tissue evidence="2">Seedling</tissue>
    </source>
</reference>
<protein>
    <submittedName>
        <fullName evidence="2">Uncharacterized protein LOC112489462</fullName>
    </submittedName>
</protein>
<proteinExistence type="predicted"/>
<name>A0ABM4AGT2_ZIZJJ</name>
<dbReference type="RefSeq" id="XP_060675930.1">
    <property type="nucleotide sequence ID" value="XM_060819947.1"/>
</dbReference>
<evidence type="ECO:0000313" key="2">
    <source>
        <dbReference type="RefSeq" id="XP_060675930.1"/>
    </source>
</evidence>